<dbReference type="WBParaSite" id="SRAE_2000455800.1">
    <property type="protein sequence ID" value="SRAE_2000455800.1"/>
    <property type="gene ID" value="WBGene00264790"/>
</dbReference>
<sequence>MKEKKIFTCDIKIVNYEEQSSGKLGSFKIWGKTSNNVYWAYDLKRGLPGNKEGKGNVIVDSEDGVKKGFTVENADAFLRALRNVCGFNLIIVDNLNV</sequence>
<dbReference type="EMBL" id="LN609529">
    <property type="protein sequence ID" value="CEF69912.1"/>
    <property type="molecule type" value="Genomic_DNA"/>
</dbReference>
<evidence type="ECO:0000313" key="1">
    <source>
        <dbReference type="EMBL" id="CEF69912.1"/>
    </source>
</evidence>
<dbReference type="CTD" id="36382283"/>
<dbReference type="OrthoDB" id="5511455at2759"/>
<evidence type="ECO:0000313" key="2">
    <source>
        <dbReference type="Proteomes" id="UP000035682"/>
    </source>
</evidence>
<dbReference type="RefSeq" id="XP_024509111.1">
    <property type="nucleotide sequence ID" value="XM_024643442.1"/>
</dbReference>
<reference evidence="1 2" key="1">
    <citation type="submission" date="2014-09" db="EMBL/GenBank/DDBJ databases">
        <authorList>
            <person name="Martin A.A."/>
        </authorList>
    </citation>
    <scope>NUCLEOTIDE SEQUENCE</scope>
    <source>
        <strain evidence="2">ED321</strain>
        <strain evidence="1">ED321 Heterogonic</strain>
    </source>
</reference>
<evidence type="ECO:0000313" key="4">
    <source>
        <dbReference type="WormBase" id="SRAE_2000455800"/>
    </source>
</evidence>
<gene>
    <name evidence="1 3 4" type="ORF">SRAE_2000455800</name>
</gene>
<accession>A0A090LJA0</accession>
<name>A0A090LJA0_STRRB</name>
<dbReference type="AlphaFoldDB" id="A0A090LJA0"/>
<organism evidence="1">
    <name type="scientific">Strongyloides ratti</name>
    <name type="common">Parasitic roundworm</name>
    <dbReference type="NCBI Taxonomy" id="34506"/>
    <lineage>
        <taxon>Eukaryota</taxon>
        <taxon>Metazoa</taxon>
        <taxon>Ecdysozoa</taxon>
        <taxon>Nematoda</taxon>
        <taxon>Chromadorea</taxon>
        <taxon>Rhabditida</taxon>
        <taxon>Tylenchina</taxon>
        <taxon>Panagrolaimomorpha</taxon>
        <taxon>Strongyloidoidea</taxon>
        <taxon>Strongyloididae</taxon>
        <taxon>Strongyloides</taxon>
    </lineage>
</organism>
<dbReference type="OMA" id="YWALDVK"/>
<keyword evidence="2" id="KW-1185">Reference proteome</keyword>
<evidence type="ECO:0000313" key="3">
    <source>
        <dbReference type="WBParaSite" id="SRAE_2000455800.1"/>
    </source>
</evidence>
<dbReference type="PANTHER" id="PTHR35373:SF3">
    <property type="entry name" value="ACTIVATOR OF HSP90 ATPASE HOMOLOG 1-LIKE PROTEIN"/>
    <property type="match status" value="1"/>
</dbReference>
<protein>
    <submittedName>
        <fullName evidence="1 3">Uncharacterized protein</fullName>
    </submittedName>
</protein>
<dbReference type="Proteomes" id="UP000035682">
    <property type="component" value="Unplaced"/>
</dbReference>
<reference evidence="3" key="2">
    <citation type="submission" date="2020-12" db="UniProtKB">
        <authorList>
            <consortium name="WormBaseParasite"/>
        </authorList>
    </citation>
    <scope>IDENTIFICATION</scope>
</reference>
<proteinExistence type="predicted"/>
<dbReference type="PANTHER" id="PTHR35373">
    <property type="entry name" value="PROTEIN CBG16894"/>
    <property type="match status" value="1"/>
</dbReference>
<dbReference type="GeneID" id="36382283"/>
<dbReference type="WormBase" id="SRAE_2000455800">
    <property type="protein sequence ID" value="SRP06930"/>
    <property type="gene ID" value="WBGene00264790"/>
</dbReference>